<feature type="region of interest" description="Disordered" evidence="2">
    <location>
        <begin position="302"/>
        <end position="360"/>
    </location>
</feature>
<dbReference type="PANTHER" id="PTHR34533:SF3">
    <property type="entry name" value="BICD FAMILY-LIKE CARGO ADAPTER 2"/>
    <property type="match status" value="1"/>
</dbReference>
<feature type="coiled-coil region" evidence="1">
    <location>
        <begin position="204"/>
        <end position="231"/>
    </location>
</feature>
<feature type="compositionally biased region" description="Low complexity" evidence="2">
    <location>
        <begin position="389"/>
        <end position="409"/>
    </location>
</feature>
<comment type="caution">
    <text evidence="3">The sequence shown here is derived from an EMBL/GenBank/DDBJ whole genome shotgun (WGS) entry which is preliminary data.</text>
</comment>
<keyword evidence="1" id="KW-0175">Coiled coil</keyword>
<dbReference type="EMBL" id="MU826424">
    <property type="protein sequence ID" value="KAJ7375979.1"/>
    <property type="molecule type" value="Genomic_DNA"/>
</dbReference>
<sequence length="420" mass="46953">MEWENKFSSIVRETETNLARVRDRLGSSSKTKAFRPRSSGSHYGGLISPVDMSTGNLRSQATRNPRKATVAWDMNSSKHSPVKTVGMATSVPSSQASPALVNALFERVEEQAEVVSYLGDTVKGLEKERDAQAAEIKKMKDEISRINERLRERGVDIETERKLEQFKRDVYSQLEFVQSQAKLRQSSAGENSRRSDPAIVNEARRIIEDETESLQRDVEHLKTRLGKMEVELHSTLGESRDVLRKQERLDRVLSSLSENQRSQSRSLSSIVDERQSDSYEIRQLKHLVNKVNHQYSELESELQSSIRRSGVSSSNSSVRQPEQRPSKQTRITNGDSKSRRKVVKQKSKAASDDFVLSSSSDTDLSLTTLDVSSPSDTELVSLHLDTRSSNKGVSGNGVGNISSSSLSSLDSDDLLKELSH</sequence>
<feature type="coiled-coil region" evidence="1">
    <location>
        <begin position="122"/>
        <end position="153"/>
    </location>
</feature>
<feature type="region of interest" description="Disordered" evidence="2">
    <location>
        <begin position="254"/>
        <end position="273"/>
    </location>
</feature>
<evidence type="ECO:0000256" key="1">
    <source>
        <dbReference type="SAM" id="Coils"/>
    </source>
</evidence>
<accession>A0A9W9Z7T2</accession>
<feature type="compositionally biased region" description="Polar residues" evidence="2">
    <location>
        <begin position="51"/>
        <end position="63"/>
    </location>
</feature>
<feature type="compositionally biased region" description="Basic residues" evidence="2">
    <location>
        <begin position="338"/>
        <end position="347"/>
    </location>
</feature>
<dbReference type="InterPro" id="IPR039284">
    <property type="entry name" value="CCDC159/163"/>
</dbReference>
<feature type="compositionally biased region" description="Basic and acidic residues" evidence="2">
    <location>
        <begin position="14"/>
        <end position="25"/>
    </location>
</feature>
<reference evidence="3" key="1">
    <citation type="submission" date="2023-01" db="EMBL/GenBank/DDBJ databases">
        <title>Genome assembly of the deep-sea coral Lophelia pertusa.</title>
        <authorList>
            <person name="Herrera S."/>
            <person name="Cordes E."/>
        </authorList>
    </citation>
    <scope>NUCLEOTIDE SEQUENCE</scope>
    <source>
        <strain evidence="3">USNM1676648</strain>
        <tissue evidence="3">Polyp</tissue>
    </source>
</reference>
<feature type="compositionally biased region" description="Polar residues" evidence="2">
    <location>
        <begin position="254"/>
        <end position="269"/>
    </location>
</feature>
<evidence type="ECO:0000313" key="3">
    <source>
        <dbReference type="EMBL" id="KAJ7375979.1"/>
    </source>
</evidence>
<feature type="region of interest" description="Disordered" evidence="2">
    <location>
        <begin position="382"/>
        <end position="420"/>
    </location>
</feature>
<dbReference type="PANTHER" id="PTHR34533">
    <property type="entry name" value="TRANSMEMBRANE PROTEIN CCDC163"/>
    <property type="match status" value="1"/>
</dbReference>
<name>A0A9W9Z7T2_9CNID</name>
<organism evidence="3 4">
    <name type="scientific">Desmophyllum pertusum</name>
    <dbReference type="NCBI Taxonomy" id="174260"/>
    <lineage>
        <taxon>Eukaryota</taxon>
        <taxon>Metazoa</taxon>
        <taxon>Cnidaria</taxon>
        <taxon>Anthozoa</taxon>
        <taxon>Hexacorallia</taxon>
        <taxon>Scleractinia</taxon>
        <taxon>Caryophylliina</taxon>
        <taxon>Caryophylliidae</taxon>
        <taxon>Desmophyllum</taxon>
    </lineage>
</organism>
<gene>
    <name evidence="3" type="ORF">OS493_037677</name>
</gene>
<keyword evidence="4" id="KW-1185">Reference proteome</keyword>
<evidence type="ECO:0000313" key="4">
    <source>
        <dbReference type="Proteomes" id="UP001163046"/>
    </source>
</evidence>
<protein>
    <submittedName>
        <fullName evidence="3">Uncharacterized protein</fullName>
    </submittedName>
</protein>
<dbReference type="Proteomes" id="UP001163046">
    <property type="component" value="Unassembled WGS sequence"/>
</dbReference>
<proteinExistence type="predicted"/>
<dbReference type="AlphaFoldDB" id="A0A9W9Z7T2"/>
<evidence type="ECO:0000256" key="2">
    <source>
        <dbReference type="SAM" id="MobiDB-lite"/>
    </source>
</evidence>
<feature type="compositionally biased region" description="Polar residues" evidence="2">
    <location>
        <begin position="326"/>
        <end position="335"/>
    </location>
</feature>
<dbReference type="OrthoDB" id="9904351at2759"/>
<feature type="region of interest" description="Disordered" evidence="2">
    <location>
        <begin position="14"/>
        <end position="93"/>
    </location>
</feature>
<feature type="compositionally biased region" description="Low complexity" evidence="2">
    <location>
        <begin position="302"/>
        <end position="319"/>
    </location>
</feature>